<protein>
    <submittedName>
        <fullName evidence="4">Membrane fusion protein, cobalt-zinc-cadmium efflux system</fullName>
    </submittedName>
</protein>
<dbReference type="Pfam" id="PF25917">
    <property type="entry name" value="BSH_RND"/>
    <property type="match status" value="1"/>
</dbReference>
<dbReference type="GO" id="GO:0030313">
    <property type="term" value="C:cell envelope"/>
    <property type="evidence" value="ECO:0007669"/>
    <property type="project" value="TreeGrafter"/>
</dbReference>
<dbReference type="SUPFAM" id="SSF111369">
    <property type="entry name" value="HlyD-like secretion proteins"/>
    <property type="match status" value="1"/>
</dbReference>
<sequence length="374" mass="41777">MRNIIITITAFLFLTSCGNKKSEEETSETTTVENVTTLTDAQIKNAGIQIGKVEEKEISSTLKLNGKIDVPPQNLVSISVPMGGYLKYTDLLEGMHVNKGQVLCVVEDQQYIQLQEDYLLAKAKIVYAKAEFARQKELNQSKASSDKVYQQAQAEYNSLSVMVQSYGEKLKFAGINPSKVSTKSISKSINIYSPISGFVSKVNVNIGKYVTPSDILFEIVDPSDIHLALTVFEKDINRLAIGQSLIAYTNTNPDKKYPCKIILIGKDFSENKSVEMHCHFTSYDKDLLPGIYMNAEVELKSQKSTVLPADAIVNFENKNYIFIAKENKEFEMKEVTLGTTENGFIEITSDDFKDANIVIKGAYSLLMKMKNVEE</sequence>
<evidence type="ECO:0000256" key="2">
    <source>
        <dbReference type="ARBA" id="ARBA00022448"/>
    </source>
</evidence>
<dbReference type="GO" id="GO:0016020">
    <property type="term" value="C:membrane"/>
    <property type="evidence" value="ECO:0007669"/>
    <property type="project" value="InterPro"/>
</dbReference>
<comment type="similarity">
    <text evidence="1">Belongs to the membrane fusion protein (MFP) (TC 8.A.1) family.</text>
</comment>
<keyword evidence="2" id="KW-0813">Transport</keyword>
<keyword evidence="5" id="KW-1185">Reference proteome</keyword>
<dbReference type="GO" id="GO:0060003">
    <property type="term" value="P:copper ion export"/>
    <property type="evidence" value="ECO:0007669"/>
    <property type="project" value="TreeGrafter"/>
</dbReference>
<dbReference type="InterPro" id="IPR058625">
    <property type="entry name" value="MdtA-like_BSH"/>
</dbReference>
<reference evidence="5" key="1">
    <citation type="submission" date="2016-11" db="EMBL/GenBank/DDBJ databases">
        <authorList>
            <person name="Varghese N."/>
            <person name="Submissions S."/>
        </authorList>
    </citation>
    <scope>NUCLEOTIDE SEQUENCE [LARGE SCALE GENOMIC DNA]</scope>
    <source>
        <strain evidence="5">DSM 3661</strain>
    </source>
</reference>
<dbReference type="GO" id="GO:0022857">
    <property type="term" value="F:transmembrane transporter activity"/>
    <property type="evidence" value="ECO:0007669"/>
    <property type="project" value="InterPro"/>
</dbReference>
<dbReference type="InterPro" id="IPR006143">
    <property type="entry name" value="RND_pump_MFP"/>
</dbReference>
<dbReference type="EMBL" id="FRBU01000002">
    <property type="protein sequence ID" value="SHL11545.1"/>
    <property type="molecule type" value="Genomic_DNA"/>
</dbReference>
<name>A0A1M6Y0D6_9FLAO</name>
<evidence type="ECO:0000313" key="4">
    <source>
        <dbReference type="EMBL" id="SHL11545.1"/>
    </source>
</evidence>
<dbReference type="PANTHER" id="PTHR30097">
    <property type="entry name" value="CATION EFFLUX SYSTEM PROTEIN CUSB"/>
    <property type="match status" value="1"/>
</dbReference>
<dbReference type="AlphaFoldDB" id="A0A1M6Y0D6"/>
<evidence type="ECO:0000313" key="5">
    <source>
        <dbReference type="Proteomes" id="UP000184260"/>
    </source>
</evidence>
<organism evidence="4 5">
    <name type="scientific">Flavobacterium xanthum</name>
    <dbReference type="NCBI Taxonomy" id="69322"/>
    <lineage>
        <taxon>Bacteria</taxon>
        <taxon>Pseudomonadati</taxon>
        <taxon>Bacteroidota</taxon>
        <taxon>Flavobacteriia</taxon>
        <taxon>Flavobacteriales</taxon>
        <taxon>Flavobacteriaceae</taxon>
        <taxon>Flavobacterium</taxon>
    </lineage>
</organism>
<proteinExistence type="inferred from homology"/>
<dbReference type="Gene3D" id="2.40.30.170">
    <property type="match status" value="1"/>
</dbReference>
<accession>A0A1M6Y0D6</accession>
<dbReference type="OrthoDB" id="9814657at2"/>
<dbReference type="Gene3D" id="2.40.50.100">
    <property type="match status" value="1"/>
</dbReference>
<gene>
    <name evidence="4" type="ORF">SAMN05443669_1002102</name>
</gene>
<dbReference type="Gene3D" id="2.40.420.20">
    <property type="match status" value="1"/>
</dbReference>
<dbReference type="InterPro" id="IPR051909">
    <property type="entry name" value="MFP_Cation_Efflux"/>
</dbReference>
<evidence type="ECO:0000259" key="3">
    <source>
        <dbReference type="Pfam" id="PF25917"/>
    </source>
</evidence>
<feature type="domain" description="Multidrug resistance protein MdtA-like barrel-sandwich hybrid" evidence="3">
    <location>
        <begin position="76"/>
        <end position="220"/>
    </location>
</feature>
<dbReference type="Gene3D" id="1.10.287.470">
    <property type="entry name" value="Helix hairpin bin"/>
    <property type="match status" value="1"/>
</dbReference>
<dbReference type="NCBIfam" id="TIGR01730">
    <property type="entry name" value="RND_mfp"/>
    <property type="match status" value="1"/>
</dbReference>
<dbReference type="PANTHER" id="PTHR30097:SF4">
    <property type="entry name" value="SLR6042 PROTEIN"/>
    <property type="match status" value="1"/>
</dbReference>
<dbReference type="PROSITE" id="PS51257">
    <property type="entry name" value="PROKAR_LIPOPROTEIN"/>
    <property type="match status" value="1"/>
</dbReference>
<dbReference type="RefSeq" id="WP_073351253.1">
    <property type="nucleotide sequence ID" value="NZ_FRBU01000002.1"/>
</dbReference>
<dbReference type="GO" id="GO:0015679">
    <property type="term" value="P:plasma membrane copper ion transport"/>
    <property type="evidence" value="ECO:0007669"/>
    <property type="project" value="TreeGrafter"/>
</dbReference>
<evidence type="ECO:0000256" key="1">
    <source>
        <dbReference type="ARBA" id="ARBA00009477"/>
    </source>
</evidence>
<dbReference type="Proteomes" id="UP000184260">
    <property type="component" value="Unassembled WGS sequence"/>
</dbReference>
<dbReference type="STRING" id="69322.SAMN05443669_1002102"/>